<dbReference type="RefSeq" id="WP_139187162.1">
    <property type="nucleotide sequence ID" value="NZ_FMZR01000001.1"/>
</dbReference>
<organism evidence="1 2">
    <name type="scientific">Bacillus wiedmannii</name>
    <dbReference type="NCBI Taxonomy" id="1890302"/>
    <lineage>
        <taxon>Bacteria</taxon>
        <taxon>Bacillati</taxon>
        <taxon>Bacillota</taxon>
        <taxon>Bacilli</taxon>
        <taxon>Bacillales</taxon>
        <taxon>Bacillaceae</taxon>
        <taxon>Bacillus</taxon>
        <taxon>Bacillus cereus group</taxon>
    </lineage>
</organism>
<accession>A0A1G6JTR4</accession>
<proteinExistence type="predicted"/>
<gene>
    <name evidence="1" type="ORF">SAMN04487767_101508</name>
</gene>
<sequence>MAEIRNLIRRISYDEPYSKTCYKKVLGNKVPYPCFGMQTKVIEIYSVAKYPDEATPQQKAAIAACAATAFKTSIAACKTAYASTTAATAGVGGIVAGAAACVKAGELAGRTAFDECKRKSLPHNIAKRTGWSIQTKKFNREHEESYILERVTDEPDESNQRYDSQETLYYQPYQQPYYYTYPQQNVIPSQEYPWIFPYGQ</sequence>
<name>A0A1G6JTR4_9BACI</name>
<dbReference type="AlphaFoldDB" id="A0A1G6JTR4"/>
<reference evidence="2" key="1">
    <citation type="submission" date="2016-10" db="EMBL/GenBank/DDBJ databases">
        <authorList>
            <person name="Varghese N."/>
        </authorList>
    </citation>
    <scope>NUCLEOTIDE SEQUENCE [LARGE SCALE GENOMIC DNA]</scope>
    <source>
        <strain evidence="2">KPR-7A</strain>
    </source>
</reference>
<dbReference type="Proteomes" id="UP000183507">
    <property type="component" value="Unassembled WGS sequence"/>
</dbReference>
<evidence type="ECO:0000313" key="1">
    <source>
        <dbReference type="EMBL" id="SDC22068.1"/>
    </source>
</evidence>
<dbReference type="EMBL" id="FMZR01000001">
    <property type="protein sequence ID" value="SDC22068.1"/>
    <property type="molecule type" value="Genomic_DNA"/>
</dbReference>
<evidence type="ECO:0000313" key="2">
    <source>
        <dbReference type="Proteomes" id="UP000183507"/>
    </source>
</evidence>
<protein>
    <submittedName>
        <fullName evidence="1">Uncharacterized protein</fullName>
    </submittedName>
</protein>